<dbReference type="GO" id="GO:0005815">
    <property type="term" value="C:microtubule organizing center"/>
    <property type="evidence" value="ECO:0007669"/>
    <property type="project" value="TreeGrafter"/>
</dbReference>
<dbReference type="GO" id="GO:0033063">
    <property type="term" value="C:Rad51B-Rad51C-Rad51D-XRCC2 complex"/>
    <property type="evidence" value="ECO:0007669"/>
    <property type="project" value="TreeGrafter"/>
</dbReference>
<evidence type="ECO:0000313" key="5">
    <source>
        <dbReference type="Proteomes" id="UP000567179"/>
    </source>
</evidence>
<dbReference type="GO" id="GO:0005657">
    <property type="term" value="C:replication fork"/>
    <property type="evidence" value="ECO:0007669"/>
    <property type="project" value="TreeGrafter"/>
</dbReference>
<dbReference type="GO" id="GO:0000723">
    <property type="term" value="P:telomere maintenance"/>
    <property type="evidence" value="ECO:0007669"/>
    <property type="project" value="TreeGrafter"/>
</dbReference>
<proteinExistence type="predicted"/>
<dbReference type="AlphaFoldDB" id="A0A8H5BPW3"/>
<dbReference type="EMBL" id="JAACJJ010000014">
    <property type="protein sequence ID" value="KAF5327347.1"/>
    <property type="molecule type" value="Genomic_DNA"/>
</dbReference>
<gene>
    <name evidence="4" type="ORF">D9619_004447</name>
</gene>
<dbReference type="InterPro" id="IPR027417">
    <property type="entry name" value="P-loop_NTPase"/>
</dbReference>
<evidence type="ECO:0000256" key="1">
    <source>
        <dbReference type="ARBA" id="ARBA00004123"/>
    </source>
</evidence>
<dbReference type="OrthoDB" id="336321at2759"/>
<protein>
    <recommendedName>
        <fullName evidence="3">AAA+ ATPase domain-containing protein</fullName>
    </recommendedName>
</protein>
<evidence type="ECO:0000256" key="2">
    <source>
        <dbReference type="ARBA" id="ARBA00023242"/>
    </source>
</evidence>
<evidence type="ECO:0000259" key="3">
    <source>
        <dbReference type="SMART" id="SM00382"/>
    </source>
</evidence>
<keyword evidence="5" id="KW-1185">Reference proteome</keyword>
<name>A0A8H5BPW3_9AGAR</name>
<dbReference type="SMART" id="SM00382">
    <property type="entry name" value="AAA"/>
    <property type="match status" value="1"/>
</dbReference>
<comment type="caution">
    <text evidence="4">The sequence shown here is derived from an EMBL/GenBank/DDBJ whole genome shotgun (WGS) entry which is preliminary data.</text>
</comment>
<dbReference type="InterPro" id="IPR013632">
    <property type="entry name" value="Rad51_C"/>
</dbReference>
<sequence>MRLSNLIPSLPQDLISALETIGIRTEMDLLFSASALDMYNRLPAGSITFQDLSYYMGLAAELCAAPGASARDLWTLEDEARRKDVQLATGDEEFDLFLSGLGSRRVLELSGDSGSGKTTLAVQLILYHLAANPNHTGTYVDTTGDFSLDQASRIVETKQLPINILERFKLTFAFDLNAVQELLSTFNVMENGHTFLLVIDTITPLLGPLLSAVSAQGHAHMVEFMRQIQDYARCSSATVIIINNSAGQGPHSAERKPALGPSFSLMTDTTLWLQKITGQEEGPAYRSVQMIKSHSVVRTFLIPLQMPSF</sequence>
<dbReference type="GO" id="GO:0003697">
    <property type="term" value="F:single-stranded DNA binding"/>
    <property type="evidence" value="ECO:0007669"/>
    <property type="project" value="TreeGrafter"/>
</dbReference>
<comment type="subcellular location">
    <subcellularLocation>
        <location evidence="1">Nucleus</location>
    </subcellularLocation>
</comment>
<dbReference type="GO" id="GO:0007131">
    <property type="term" value="P:reciprocal meiotic recombination"/>
    <property type="evidence" value="ECO:0007669"/>
    <property type="project" value="TreeGrafter"/>
</dbReference>
<dbReference type="GO" id="GO:0008094">
    <property type="term" value="F:ATP-dependent activity, acting on DNA"/>
    <property type="evidence" value="ECO:0007669"/>
    <property type="project" value="TreeGrafter"/>
</dbReference>
<dbReference type="GO" id="GO:0000400">
    <property type="term" value="F:four-way junction DNA binding"/>
    <property type="evidence" value="ECO:0007669"/>
    <property type="project" value="TreeGrafter"/>
</dbReference>
<reference evidence="4 5" key="1">
    <citation type="journal article" date="2020" name="ISME J.">
        <title>Uncovering the hidden diversity of litter-decomposition mechanisms in mushroom-forming fungi.</title>
        <authorList>
            <person name="Floudas D."/>
            <person name="Bentzer J."/>
            <person name="Ahren D."/>
            <person name="Johansson T."/>
            <person name="Persson P."/>
            <person name="Tunlid A."/>
        </authorList>
    </citation>
    <scope>NUCLEOTIDE SEQUENCE [LARGE SCALE GENOMIC DNA]</scope>
    <source>
        <strain evidence="4 5">CBS 101986</strain>
    </source>
</reference>
<dbReference type="Pfam" id="PF08423">
    <property type="entry name" value="Rad51"/>
    <property type="match status" value="1"/>
</dbReference>
<dbReference type="Proteomes" id="UP000567179">
    <property type="component" value="Unassembled WGS sequence"/>
</dbReference>
<dbReference type="PANTHER" id="PTHR46457:SF1">
    <property type="entry name" value="DNA REPAIR PROTEIN RAD51 HOMOLOG 4"/>
    <property type="match status" value="1"/>
</dbReference>
<evidence type="ECO:0000313" key="4">
    <source>
        <dbReference type="EMBL" id="KAF5327347.1"/>
    </source>
</evidence>
<feature type="domain" description="AAA+ ATPase" evidence="3">
    <location>
        <begin position="103"/>
        <end position="277"/>
    </location>
</feature>
<keyword evidence="2" id="KW-0539">Nucleus</keyword>
<dbReference type="SUPFAM" id="SSF52540">
    <property type="entry name" value="P-loop containing nucleoside triphosphate hydrolases"/>
    <property type="match status" value="1"/>
</dbReference>
<dbReference type="GO" id="GO:0000724">
    <property type="term" value="P:double-strand break repair via homologous recombination"/>
    <property type="evidence" value="ECO:0007669"/>
    <property type="project" value="TreeGrafter"/>
</dbReference>
<accession>A0A8H5BPW3</accession>
<dbReference type="GO" id="GO:0042148">
    <property type="term" value="P:DNA strand invasion"/>
    <property type="evidence" value="ECO:0007669"/>
    <property type="project" value="TreeGrafter"/>
</dbReference>
<dbReference type="Gene3D" id="3.40.50.300">
    <property type="entry name" value="P-loop containing nucleotide triphosphate hydrolases"/>
    <property type="match status" value="1"/>
</dbReference>
<dbReference type="InterPro" id="IPR051988">
    <property type="entry name" value="HRR_RAD51_Paralog"/>
</dbReference>
<organism evidence="4 5">
    <name type="scientific">Psilocybe cf. subviscida</name>
    <dbReference type="NCBI Taxonomy" id="2480587"/>
    <lineage>
        <taxon>Eukaryota</taxon>
        <taxon>Fungi</taxon>
        <taxon>Dikarya</taxon>
        <taxon>Basidiomycota</taxon>
        <taxon>Agaricomycotina</taxon>
        <taxon>Agaricomycetes</taxon>
        <taxon>Agaricomycetidae</taxon>
        <taxon>Agaricales</taxon>
        <taxon>Agaricineae</taxon>
        <taxon>Strophariaceae</taxon>
        <taxon>Psilocybe</taxon>
    </lineage>
</organism>
<dbReference type="PANTHER" id="PTHR46457">
    <property type="entry name" value="DNA REPAIR PROTEIN RAD51 HOMOLOG 4"/>
    <property type="match status" value="1"/>
</dbReference>
<dbReference type="InterPro" id="IPR003593">
    <property type="entry name" value="AAA+_ATPase"/>
</dbReference>